<accession>A0A974BPL4</accession>
<dbReference type="EMBL" id="KV477846">
    <property type="protein sequence ID" value="OCT55678.1"/>
    <property type="molecule type" value="Genomic_DNA"/>
</dbReference>
<proteinExistence type="predicted"/>
<name>A0A974BPL4_XENLA</name>
<gene>
    <name evidence="1" type="ORF">XELAEV_18000175mg</name>
</gene>
<sequence>MQTAGPLPLNTNSSCSFAAGIQFSCLKRKGEKRIHIMSQNYLKSKVITDMHNWWPEQGEKIGGQEFHNRIKKTIGDWETPYRTKKEKNNKC</sequence>
<protein>
    <submittedName>
        <fullName evidence="1">Uncharacterized protein</fullName>
    </submittedName>
</protein>
<dbReference type="Proteomes" id="UP000694892">
    <property type="component" value="Unassembled WGS sequence"/>
</dbReference>
<dbReference type="AlphaFoldDB" id="A0A974BPL4"/>
<evidence type="ECO:0000313" key="1">
    <source>
        <dbReference type="EMBL" id="OCT55678.1"/>
    </source>
</evidence>
<reference evidence="1" key="1">
    <citation type="submission" date="2016-05" db="EMBL/GenBank/DDBJ databases">
        <title>WGS assembly of Xenopus laevis.</title>
        <authorList>
            <person name="Session A."/>
            <person name="Uno Y."/>
            <person name="Kwon T."/>
            <person name="Chapman J."/>
            <person name="Toyoda A."/>
            <person name="Takahashi S."/>
            <person name="Fukui A."/>
            <person name="Hikosaka A."/>
            <person name="Putnam N."/>
            <person name="Stites J."/>
            <person name="Van Heeringen S."/>
            <person name="Quigley I."/>
            <person name="Heinz S."/>
            <person name="Hellsten U."/>
            <person name="Lyons J."/>
            <person name="Suzuki A."/>
            <person name="Kondo M."/>
            <person name="Ogino H."/>
            <person name="Ochi H."/>
            <person name="Bogdanovic O."/>
            <person name="Lister R."/>
            <person name="Georgiou G."/>
            <person name="Paranjpe S."/>
            <person name="Van Kruijsbergen I."/>
            <person name="Mozaffari S."/>
            <person name="Shu S."/>
            <person name="Schmutz J."/>
            <person name="Jenkins J."/>
            <person name="Grimwood J."/>
            <person name="Carlson J."/>
            <person name="Mitros T."/>
            <person name="Simakov O."/>
            <person name="Heald R."/>
            <person name="Miller K."/>
            <person name="Haudenschild C."/>
            <person name="Kuroki Y."/>
            <person name="Tanaka T."/>
            <person name="Michiue T."/>
            <person name="Watanabe M."/>
            <person name="Kinoshita T."/>
            <person name="Ohta Y."/>
            <person name="Mawaribuchi S."/>
            <person name="Suzuki Y."/>
            <person name="Haramoto Y."/>
            <person name="Yamamoto T."/>
            <person name="Takagi C."/>
            <person name="Kitzman J."/>
            <person name="Shendure J."/>
            <person name="Nakayama T."/>
            <person name="Izutsu Y."/>
            <person name="Robert J."/>
            <person name="Dichmann D."/>
            <person name="Flajnik M."/>
            <person name="Houston D."/>
            <person name="Marcotte E."/>
            <person name="Wallingford J."/>
            <person name="Ito Y."/>
            <person name="Asashima M."/>
            <person name="Ueno N."/>
            <person name="Matsuda Y."/>
            <person name="Jan Veenstra G."/>
            <person name="Fujiyama A."/>
            <person name="Harland R."/>
            <person name="Taira M."/>
            <person name="Rokhsar D.S."/>
        </authorList>
    </citation>
    <scope>NUCLEOTIDE SEQUENCE</scope>
    <source>
        <strain evidence="1">J</strain>
        <tissue evidence="1">Blood</tissue>
    </source>
</reference>
<organism evidence="1">
    <name type="scientific">Xenopus laevis</name>
    <name type="common">African clawed frog</name>
    <dbReference type="NCBI Taxonomy" id="8355"/>
    <lineage>
        <taxon>Eukaryota</taxon>
        <taxon>Metazoa</taxon>
        <taxon>Chordata</taxon>
        <taxon>Craniata</taxon>
        <taxon>Vertebrata</taxon>
        <taxon>Euteleostomi</taxon>
        <taxon>Amphibia</taxon>
        <taxon>Batrachia</taxon>
        <taxon>Anura</taxon>
        <taxon>Pipoidea</taxon>
        <taxon>Pipidae</taxon>
        <taxon>Xenopodinae</taxon>
        <taxon>Xenopus</taxon>
        <taxon>Xenopus</taxon>
    </lineage>
</organism>